<gene>
    <name evidence="2" type="ORF">CS533_07105</name>
</gene>
<accession>A0A2G4U3Y0</accession>
<reference evidence="2 3" key="1">
    <citation type="submission" date="2017-10" db="EMBL/GenBank/DDBJ databases">
        <authorList>
            <person name="Banno H."/>
            <person name="Chua N.-H."/>
        </authorList>
    </citation>
    <scope>NUCLEOTIDE SEQUENCE [LARGE SCALE GENOMIC DNA]</scope>
    <source>
        <strain evidence="2 3">SCPM-O-B-7607</strain>
    </source>
</reference>
<keyword evidence="1" id="KW-1133">Transmembrane helix</keyword>
<proteinExistence type="predicted"/>
<dbReference type="RefSeq" id="WP_032898217.1">
    <property type="nucleotide sequence ID" value="NZ_CABHPT010000072.1"/>
</dbReference>
<feature type="transmembrane region" description="Helical" evidence="1">
    <location>
        <begin position="12"/>
        <end position="29"/>
    </location>
</feature>
<keyword evidence="1" id="KW-0812">Transmembrane</keyword>
<name>A0A2G4U3Y0_YERBE</name>
<protein>
    <submittedName>
        <fullName evidence="2">Uncharacterized protein</fullName>
    </submittedName>
</protein>
<keyword evidence="1" id="KW-0472">Membrane</keyword>
<evidence type="ECO:0000313" key="2">
    <source>
        <dbReference type="EMBL" id="PHZ28018.1"/>
    </source>
</evidence>
<dbReference type="Proteomes" id="UP000229378">
    <property type="component" value="Unassembled WGS sequence"/>
</dbReference>
<comment type="caution">
    <text evidence="2">The sequence shown here is derived from an EMBL/GenBank/DDBJ whole genome shotgun (WGS) entry which is preliminary data.</text>
</comment>
<organism evidence="2 3">
    <name type="scientific">Yersinia bercovieri</name>
    <dbReference type="NCBI Taxonomy" id="634"/>
    <lineage>
        <taxon>Bacteria</taxon>
        <taxon>Pseudomonadati</taxon>
        <taxon>Pseudomonadota</taxon>
        <taxon>Gammaproteobacteria</taxon>
        <taxon>Enterobacterales</taxon>
        <taxon>Yersiniaceae</taxon>
        <taxon>Yersinia</taxon>
    </lineage>
</organism>
<evidence type="ECO:0000256" key="1">
    <source>
        <dbReference type="SAM" id="Phobius"/>
    </source>
</evidence>
<dbReference type="EMBL" id="PEHN01000005">
    <property type="protein sequence ID" value="PHZ28018.1"/>
    <property type="molecule type" value="Genomic_DNA"/>
</dbReference>
<dbReference type="GeneID" id="89597918"/>
<evidence type="ECO:0000313" key="3">
    <source>
        <dbReference type="Proteomes" id="UP000229378"/>
    </source>
</evidence>
<sequence>MTFAIEGKRLIDLLICGSLWINAVTYFCFSKKILMSNHFLLIGIAKSGKKNPSKQIIIQTNLTG</sequence>
<dbReference type="AlphaFoldDB" id="A0A2G4U3Y0"/>